<dbReference type="InterPro" id="IPR044965">
    <property type="entry name" value="Glyco_hydro_17_plant"/>
</dbReference>
<dbReference type="InterPro" id="IPR000490">
    <property type="entry name" value="Glyco_hydro_17"/>
</dbReference>
<protein>
    <recommendedName>
        <fullName evidence="7">Glucan endo-1,3-beta-D-glucosidase</fullName>
    </recommendedName>
</protein>
<proteinExistence type="inferred from homology"/>
<evidence type="ECO:0000313" key="5">
    <source>
        <dbReference type="EMBL" id="THU70434.1"/>
    </source>
</evidence>
<comment type="similarity">
    <text evidence="1 4">Belongs to the glycosyl hydrolase 17 family.</text>
</comment>
<evidence type="ECO:0000256" key="2">
    <source>
        <dbReference type="ARBA" id="ARBA00022801"/>
    </source>
</evidence>
<dbReference type="GO" id="GO:0004553">
    <property type="term" value="F:hydrolase activity, hydrolyzing O-glycosyl compounds"/>
    <property type="evidence" value="ECO:0007669"/>
    <property type="project" value="InterPro"/>
</dbReference>
<keyword evidence="6" id="KW-1185">Reference proteome</keyword>
<evidence type="ECO:0008006" key="7">
    <source>
        <dbReference type="Google" id="ProtNLM"/>
    </source>
</evidence>
<dbReference type="Proteomes" id="UP000317650">
    <property type="component" value="Chromosome 8"/>
</dbReference>
<dbReference type="SUPFAM" id="SSF51445">
    <property type="entry name" value="(Trans)glycosidases"/>
    <property type="match status" value="1"/>
</dbReference>
<dbReference type="AlphaFoldDB" id="A0A4S8K6B0"/>
<dbReference type="EMBL" id="PYDT01000002">
    <property type="protein sequence ID" value="THU70434.1"/>
    <property type="molecule type" value="Genomic_DNA"/>
</dbReference>
<dbReference type="InterPro" id="IPR017853">
    <property type="entry name" value="GH"/>
</dbReference>
<evidence type="ECO:0000256" key="3">
    <source>
        <dbReference type="ARBA" id="ARBA00023295"/>
    </source>
</evidence>
<keyword evidence="3" id="KW-0326">Glycosidase</keyword>
<sequence length="274" mass="30480">MLKNTGFQKVKLFDAGEGTEFAEKECVEVGNEPFLETYNGSFLQTTFPALQNIQGAVIKAGLSSQVKVTIPLNADIYQSSSGRPSDGDFRADIHDLMLTIMKFLSDNAAPFTVNIYTFISLYGDPNFPVDYAFFEGNSVPVIDGTTSYTIMFDANHDSLIWALKKNGYGDLPIIVGDIGWPTDGDMNANTQYAQRFNQGFMNHILMGQGTPMRPGLIDAYLFSLINEDERSIQPGNFERHWGIFTYDGLPKYQLNLGTTRTGALVRAQNVQYLD</sequence>
<name>A0A4S8K6B0_MUSBA</name>
<evidence type="ECO:0000256" key="1">
    <source>
        <dbReference type="ARBA" id="ARBA00008773"/>
    </source>
</evidence>
<dbReference type="GO" id="GO:0005975">
    <property type="term" value="P:carbohydrate metabolic process"/>
    <property type="evidence" value="ECO:0007669"/>
    <property type="project" value="InterPro"/>
</dbReference>
<evidence type="ECO:0000256" key="4">
    <source>
        <dbReference type="RuleBase" id="RU004335"/>
    </source>
</evidence>
<organism evidence="5 6">
    <name type="scientific">Musa balbisiana</name>
    <name type="common">Banana</name>
    <dbReference type="NCBI Taxonomy" id="52838"/>
    <lineage>
        <taxon>Eukaryota</taxon>
        <taxon>Viridiplantae</taxon>
        <taxon>Streptophyta</taxon>
        <taxon>Embryophyta</taxon>
        <taxon>Tracheophyta</taxon>
        <taxon>Spermatophyta</taxon>
        <taxon>Magnoliopsida</taxon>
        <taxon>Liliopsida</taxon>
        <taxon>Zingiberales</taxon>
        <taxon>Musaceae</taxon>
        <taxon>Musa</taxon>
    </lineage>
</organism>
<reference evidence="5 6" key="1">
    <citation type="journal article" date="2019" name="Nat. Plants">
        <title>Genome sequencing of Musa balbisiana reveals subgenome evolution and function divergence in polyploid bananas.</title>
        <authorList>
            <person name="Yao X."/>
        </authorList>
    </citation>
    <scope>NUCLEOTIDE SEQUENCE [LARGE SCALE GENOMIC DNA]</scope>
    <source>
        <strain evidence="6">cv. DH-PKW</strain>
        <tissue evidence="5">Leaves</tissue>
    </source>
</reference>
<dbReference type="Gene3D" id="3.20.20.80">
    <property type="entry name" value="Glycosidases"/>
    <property type="match status" value="1"/>
</dbReference>
<gene>
    <name evidence="5" type="ORF">C4D60_Mb08t24950</name>
</gene>
<evidence type="ECO:0000313" key="6">
    <source>
        <dbReference type="Proteomes" id="UP000317650"/>
    </source>
</evidence>
<dbReference type="PANTHER" id="PTHR32227">
    <property type="entry name" value="GLUCAN ENDO-1,3-BETA-GLUCOSIDASE BG1-RELATED-RELATED"/>
    <property type="match status" value="1"/>
</dbReference>
<accession>A0A4S8K6B0</accession>
<comment type="caution">
    <text evidence="5">The sequence shown here is derived from an EMBL/GenBank/DDBJ whole genome shotgun (WGS) entry which is preliminary data.</text>
</comment>
<dbReference type="STRING" id="52838.A0A4S8K6B0"/>
<keyword evidence="2" id="KW-0378">Hydrolase</keyword>
<dbReference type="Pfam" id="PF00332">
    <property type="entry name" value="Glyco_hydro_17"/>
    <property type="match status" value="1"/>
</dbReference>